<gene>
    <name evidence="1" type="ORF">A4X13_0g2658</name>
</gene>
<reference evidence="1" key="2">
    <citation type="journal article" date="2019" name="IMA Fungus">
        <title>Genome sequencing and comparison of five Tilletia species to identify candidate genes for the detection of regulated species infecting wheat.</title>
        <authorList>
            <person name="Nguyen H.D.T."/>
            <person name="Sultana T."/>
            <person name="Kesanakurti P."/>
            <person name="Hambleton S."/>
        </authorList>
    </citation>
    <scope>NUCLEOTIDE SEQUENCE</scope>
    <source>
        <strain evidence="1">DAOMC 236416</strain>
    </source>
</reference>
<dbReference type="Proteomes" id="UP000077521">
    <property type="component" value="Unassembled WGS sequence"/>
</dbReference>
<sequence>MSLTSSKLRARHGGQAGRKSTPFERPPLQSDELNRADSHVYSGLARPLKFIVSIPRMVRLVILCIAGLLLGTVLLYQLVTFGKSFQFSISPHQVLRSLVKLIPTSKLWSLAPIEICTLPLANKWIPPCIEQERQQQELRRRAELAQSTKIAVKLTSGMLDIIGQTPQAYEVQRISNGAYSLSQAFNARSSFPSAKRISQDLEKIGDETEKMIDNVLEVEVQGRLVVADLVAGSQQLADMLAMPERYSANLVERQLDKFLDNADASLSSLQVQLIAAQAGASKALTLQRQLHGKLLTEQTDLQETHASEVDSRTFTASLRRWFDGNAAQPLTLLETLRLEKNLNLVNGAVGETNDWSEHFSMFVLYLRSYRSQVTARKRQLGQHQWTNSEMTVEDSVKAVNRLLQPLQERLERLERGAGTSNEKVHAGTFTIDGQASLESRPYRMKT</sequence>
<evidence type="ECO:0000313" key="1">
    <source>
        <dbReference type="EMBL" id="KAE8256411.1"/>
    </source>
</evidence>
<proteinExistence type="predicted"/>
<dbReference type="EMBL" id="LWDF02000131">
    <property type="protein sequence ID" value="KAE8256411.1"/>
    <property type="molecule type" value="Genomic_DNA"/>
</dbReference>
<keyword evidence="2" id="KW-1185">Reference proteome</keyword>
<organism evidence="1 2">
    <name type="scientific">Tilletia indica</name>
    <dbReference type="NCBI Taxonomy" id="43049"/>
    <lineage>
        <taxon>Eukaryota</taxon>
        <taxon>Fungi</taxon>
        <taxon>Dikarya</taxon>
        <taxon>Basidiomycota</taxon>
        <taxon>Ustilaginomycotina</taxon>
        <taxon>Exobasidiomycetes</taxon>
        <taxon>Tilletiales</taxon>
        <taxon>Tilletiaceae</taxon>
        <taxon>Tilletia</taxon>
    </lineage>
</organism>
<name>A0A177TAH3_9BASI</name>
<evidence type="ECO:0000313" key="2">
    <source>
        <dbReference type="Proteomes" id="UP000077521"/>
    </source>
</evidence>
<protein>
    <submittedName>
        <fullName evidence="1">Uncharacterized protein</fullName>
    </submittedName>
</protein>
<reference evidence="1" key="1">
    <citation type="submission" date="2016-04" db="EMBL/GenBank/DDBJ databases">
        <authorList>
            <person name="Nguyen H.D."/>
            <person name="Samba Siva P."/>
            <person name="Cullis J."/>
            <person name="Levesque C.A."/>
            <person name="Hambleton S."/>
        </authorList>
    </citation>
    <scope>NUCLEOTIDE SEQUENCE</scope>
    <source>
        <strain evidence="1">DAOMC 236416</strain>
    </source>
</reference>
<accession>A0A177TAH3</accession>
<dbReference type="AlphaFoldDB" id="A0A177TAH3"/>
<comment type="caution">
    <text evidence="1">The sequence shown here is derived from an EMBL/GenBank/DDBJ whole genome shotgun (WGS) entry which is preliminary data.</text>
</comment>